<reference evidence="1" key="1">
    <citation type="submission" date="2019-12" db="EMBL/GenBank/DDBJ databases">
        <title>Genome sequencing and annotation of Brassica cretica.</title>
        <authorList>
            <person name="Studholme D.J."/>
            <person name="Sarris P."/>
        </authorList>
    </citation>
    <scope>NUCLEOTIDE SEQUENCE</scope>
    <source>
        <strain evidence="1">PFS-109/04</strain>
        <tissue evidence="1">Leaf</tissue>
    </source>
</reference>
<evidence type="ECO:0000313" key="1">
    <source>
        <dbReference type="EMBL" id="KAF3526742.1"/>
    </source>
</evidence>
<dbReference type="AlphaFoldDB" id="A0A8S9Q812"/>
<gene>
    <name evidence="1" type="ORF">F2Q69_00046395</name>
</gene>
<accession>A0A8S9Q812</accession>
<organism evidence="1 2">
    <name type="scientific">Brassica cretica</name>
    <name type="common">Mustard</name>
    <dbReference type="NCBI Taxonomy" id="69181"/>
    <lineage>
        <taxon>Eukaryota</taxon>
        <taxon>Viridiplantae</taxon>
        <taxon>Streptophyta</taxon>
        <taxon>Embryophyta</taxon>
        <taxon>Tracheophyta</taxon>
        <taxon>Spermatophyta</taxon>
        <taxon>Magnoliopsida</taxon>
        <taxon>eudicotyledons</taxon>
        <taxon>Gunneridae</taxon>
        <taxon>Pentapetalae</taxon>
        <taxon>rosids</taxon>
        <taxon>malvids</taxon>
        <taxon>Brassicales</taxon>
        <taxon>Brassicaceae</taxon>
        <taxon>Brassiceae</taxon>
        <taxon>Brassica</taxon>
    </lineage>
</organism>
<sequence length="126" mass="14326">MSSNSSKNLDMHRIKSAAMDSEKIVEAEIGSVYEVSFVEQDVENDENQDHIQIMEKIVSQTAEAVKKQEALVKGKAVESERHQLDAISDNDFREVLEQEKLEEDVFLVESSMSIGNSYWCRSRPTT</sequence>
<evidence type="ECO:0000313" key="2">
    <source>
        <dbReference type="Proteomes" id="UP000712600"/>
    </source>
</evidence>
<comment type="caution">
    <text evidence="1">The sequence shown here is derived from an EMBL/GenBank/DDBJ whole genome shotgun (WGS) entry which is preliminary data.</text>
</comment>
<name>A0A8S9Q812_BRACR</name>
<dbReference type="EMBL" id="QGKX02001347">
    <property type="protein sequence ID" value="KAF3526742.1"/>
    <property type="molecule type" value="Genomic_DNA"/>
</dbReference>
<proteinExistence type="predicted"/>
<protein>
    <submittedName>
        <fullName evidence="1">Uncharacterized protein</fullName>
    </submittedName>
</protein>
<dbReference type="Proteomes" id="UP000712600">
    <property type="component" value="Unassembled WGS sequence"/>
</dbReference>